<dbReference type="Pfam" id="PF00076">
    <property type="entry name" value="RRM_1"/>
    <property type="match status" value="1"/>
</dbReference>
<evidence type="ECO:0008006" key="7">
    <source>
        <dbReference type="Google" id="ProtNLM"/>
    </source>
</evidence>
<organism evidence="5 6">
    <name type="scientific">Xanthoceras sorbifolium</name>
    <dbReference type="NCBI Taxonomy" id="99658"/>
    <lineage>
        <taxon>Eukaryota</taxon>
        <taxon>Viridiplantae</taxon>
        <taxon>Streptophyta</taxon>
        <taxon>Embryophyta</taxon>
        <taxon>Tracheophyta</taxon>
        <taxon>Spermatophyta</taxon>
        <taxon>Magnoliopsida</taxon>
        <taxon>eudicotyledons</taxon>
        <taxon>Gunneridae</taxon>
        <taxon>Pentapetalae</taxon>
        <taxon>rosids</taxon>
        <taxon>malvids</taxon>
        <taxon>Sapindales</taxon>
        <taxon>Sapindaceae</taxon>
        <taxon>Xanthoceroideae</taxon>
        <taxon>Xanthoceras</taxon>
    </lineage>
</organism>
<dbReference type="PANTHER" id="PTHR47073">
    <property type="entry name" value="PROTEIN ANTI-SILENCING 1"/>
    <property type="match status" value="1"/>
</dbReference>
<proteinExistence type="predicted"/>
<dbReference type="PROSITE" id="PS50102">
    <property type="entry name" value="RRM"/>
    <property type="match status" value="1"/>
</dbReference>
<evidence type="ECO:0000256" key="2">
    <source>
        <dbReference type="SAM" id="MobiDB-lite"/>
    </source>
</evidence>
<dbReference type="EMBL" id="JAFEMO010000003">
    <property type="protein sequence ID" value="KAH7574217.1"/>
    <property type="molecule type" value="Genomic_DNA"/>
</dbReference>
<keyword evidence="6" id="KW-1185">Reference proteome</keyword>
<dbReference type="InterPro" id="IPR035979">
    <property type="entry name" value="RBD_domain_sf"/>
</dbReference>
<reference evidence="5 6" key="1">
    <citation type="submission" date="2021-02" db="EMBL/GenBank/DDBJ databases">
        <title>Plant Genome Project.</title>
        <authorList>
            <person name="Zhang R.-G."/>
        </authorList>
    </citation>
    <scope>NUCLEOTIDE SEQUENCE [LARGE SCALE GENOMIC DNA]</scope>
    <source>
        <tissue evidence="5">Leaves</tissue>
    </source>
</reference>
<dbReference type="Pfam" id="PF01426">
    <property type="entry name" value="BAH"/>
    <property type="match status" value="1"/>
</dbReference>
<feature type="domain" description="BAH" evidence="4">
    <location>
        <begin position="38"/>
        <end position="163"/>
    </location>
</feature>
<feature type="region of interest" description="Disordered" evidence="2">
    <location>
        <begin position="240"/>
        <end position="299"/>
    </location>
</feature>
<evidence type="ECO:0000256" key="1">
    <source>
        <dbReference type="PROSITE-ProRule" id="PRU00176"/>
    </source>
</evidence>
<dbReference type="Proteomes" id="UP000827721">
    <property type="component" value="Unassembled WGS sequence"/>
</dbReference>
<dbReference type="PROSITE" id="PS51038">
    <property type="entry name" value="BAH"/>
    <property type="match status" value="1"/>
</dbReference>
<dbReference type="PANTHER" id="PTHR47073:SF2">
    <property type="entry name" value="PROTEIN ANTI-SILENCING 1"/>
    <property type="match status" value="1"/>
</dbReference>
<dbReference type="InterPro" id="IPR012677">
    <property type="entry name" value="Nucleotide-bd_a/b_plait_sf"/>
</dbReference>
<dbReference type="InterPro" id="IPR000504">
    <property type="entry name" value="RRM_dom"/>
</dbReference>
<dbReference type="Gene3D" id="2.30.30.490">
    <property type="match status" value="1"/>
</dbReference>
<feature type="compositionally biased region" description="Polar residues" evidence="2">
    <location>
        <begin position="253"/>
        <end position="263"/>
    </location>
</feature>
<evidence type="ECO:0000259" key="3">
    <source>
        <dbReference type="PROSITE" id="PS50102"/>
    </source>
</evidence>
<name>A0ABQ8IC50_9ROSI</name>
<evidence type="ECO:0000259" key="4">
    <source>
        <dbReference type="PROSITE" id="PS51038"/>
    </source>
</evidence>
<feature type="compositionally biased region" description="Basic and acidic residues" evidence="2">
    <location>
        <begin position="264"/>
        <end position="275"/>
    </location>
</feature>
<feature type="domain" description="RRM" evidence="3">
    <location>
        <begin position="523"/>
        <end position="598"/>
    </location>
</feature>
<dbReference type="SMART" id="SM00439">
    <property type="entry name" value="BAH"/>
    <property type="match status" value="1"/>
</dbReference>
<dbReference type="SUPFAM" id="SSF54928">
    <property type="entry name" value="RNA-binding domain, RBD"/>
    <property type="match status" value="1"/>
</dbReference>
<feature type="region of interest" description="Disordered" evidence="2">
    <location>
        <begin position="324"/>
        <end position="362"/>
    </location>
</feature>
<dbReference type="InterPro" id="IPR001025">
    <property type="entry name" value="BAH_dom"/>
</dbReference>
<comment type="caution">
    <text evidence="5">The sequence shown here is derived from an EMBL/GenBank/DDBJ whole genome shotgun (WGS) entry which is preliminary data.</text>
</comment>
<dbReference type="InterPro" id="IPR043151">
    <property type="entry name" value="BAH_sf"/>
</dbReference>
<gene>
    <name evidence="5" type="ORF">JRO89_XS03G0266700</name>
</gene>
<protein>
    <recommendedName>
        <fullName evidence="7">BAH domain-containing protein</fullName>
    </recommendedName>
</protein>
<dbReference type="Gene3D" id="3.30.70.330">
    <property type="match status" value="1"/>
</dbReference>
<dbReference type="CDD" id="cd00590">
    <property type="entry name" value="RRM_SF"/>
    <property type="match status" value="1"/>
</dbReference>
<evidence type="ECO:0000313" key="5">
    <source>
        <dbReference type="EMBL" id="KAH7574217.1"/>
    </source>
</evidence>
<keyword evidence="1" id="KW-0694">RNA-binding</keyword>
<accession>A0ABQ8IC50</accession>
<sequence>MVEVAEVENPEFKWGKKRGIGGKKKDVQFYESFTYDGVEYTLYDCVYMYKEDEPEPYIGKLIKIWEHSDKTKKVKVLWFFRPCEIAKFLGNDQTLENELFLACGEGVGLVNINPLEAIAGKCNVVCISKDSRNPQPSNEELQMSDFVFCRTFDVGHHQILDKMDEKVAGIEGVVLSLIIKFLLNRVDHKKSSSVVKLDSIKKEDGMIAVAGDERVNSSKDVHEEHKTAKAKSLLVKEPTSSINIESGGRAKSNGVQENISSDKTTLRSEVKENAHLKVPTVNHRSSSGEGEHSRISVDFSEVANTTDRLEKTSRGKTNLRSKVEENADSEALTLGQKSSLREKVASDRTTSSSKAYSEIREGKGAQVPISKFKVKEELKSTKDRSELDNRASKRVKLDDSAKLYDDNEKNSVQKLGCDFDQNSAKEIVPAIATEDKSKLKLAVAKESHGIEKGSPKWPKVDEKLVKLSSGKFSRDSAIQTSNIDKKTDNQVSEVTPRQIFEDRSSWFKESWEDRLQGAHEQGKLVLLENLDPSCTKAEVEDIIWHAFEKVCSAKMVQRNATSSPHSGQAYVIFKKKEEAEMVITKLDEGCLLLSNGRRKAHRGAKVVLKPSCKVQDEELKSGFDLTDLDADSLGLEIDFEADLKELTRDSKPLIGSSRAPCFTKKQSTFLGHIALEKLKIQMPREMREAVSTSHCSQPNTLEYDMAMEWCLQQERSERALKVLYKRQGEELRRLKAKLKSK</sequence>
<evidence type="ECO:0000313" key="6">
    <source>
        <dbReference type="Proteomes" id="UP000827721"/>
    </source>
</evidence>